<reference evidence="1" key="1">
    <citation type="submission" date="2014-12" db="EMBL/GenBank/DDBJ databases">
        <title>Insight into the proteome of Arion vulgaris.</title>
        <authorList>
            <person name="Aradska J."/>
            <person name="Bulat T."/>
            <person name="Smidak R."/>
            <person name="Sarate P."/>
            <person name="Gangsoo J."/>
            <person name="Sialana F."/>
            <person name="Bilban M."/>
            <person name="Lubec G."/>
        </authorList>
    </citation>
    <scope>NUCLEOTIDE SEQUENCE</scope>
    <source>
        <tissue evidence="1">Skin</tissue>
    </source>
</reference>
<name>A0A0B6YPM5_9EUPU</name>
<sequence>QPNASSLEVDIGPHVFHTADCVKAYILYIIKTYHLRLYTHSTAIALSEPVSEPWILWMESMSACPTRQPLDIGNDDQFHIRTHSKQQVYITQ</sequence>
<protein>
    <submittedName>
        <fullName evidence="1">Uncharacterized protein</fullName>
    </submittedName>
</protein>
<feature type="non-terminal residue" evidence="1">
    <location>
        <position position="1"/>
    </location>
</feature>
<organism evidence="1">
    <name type="scientific">Arion vulgaris</name>
    <dbReference type="NCBI Taxonomy" id="1028688"/>
    <lineage>
        <taxon>Eukaryota</taxon>
        <taxon>Metazoa</taxon>
        <taxon>Spiralia</taxon>
        <taxon>Lophotrochozoa</taxon>
        <taxon>Mollusca</taxon>
        <taxon>Gastropoda</taxon>
        <taxon>Heterobranchia</taxon>
        <taxon>Euthyneura</taxon>
        <taxon>Panpulmonata</taxon>
        <taxon>Eupulmonata</taxon>
        <taxon>Stylommatophora</taxon>
        <taxon>Helicina</taxon>
        <taxon>Arionoidea</taxon>
        <taxon>Arionidae</taxon>
        <taxon>Arion</taxon>
    </lineage>
</organism>
<dbReference type="AlphaFoldDB" id="A0A0B6YPM5"/>
<dbReference type="EMBL" id="HACG01011232">
    <property type="protein sequence ID" value="CEK58097.1"/>
    <property type="molecule type" value="Transcribed_RNA"/>
</dbReference>
<evidence type="ECO:0000313" key="1">
    <source>
        <dbReference type="EMBL" id="CEK58097.1"/>
    </source>
</evidence>
<proteinExistence type="predicted"/>
<gene>
    <name evidence="1" type="primary">ORF31998</name>
</gene>
<accession>A0A0B6YPM5</accession>